<keyword evidence="5" id="KW-0482">Metalloprotease</keyword>
<dbReference type="Proteomes" id="UP000621447">
    <property type="component" value="Unassembled WGS sequence"/>
</dbReference>
<protein>
    <submittedName>
        <fullName evidence="7">JAB domain-containing protein</fullName>
    </submittedName>
</protein>
<reference evidence="7 8" key="1">
    <citation type="submission" date="2020-06" db="EMBL/GenBank/DDBJ databases">
        <title>Sphingomonas hominis sp. nov., a member of the Sphingomonas, isolated from the hair of a 22-year-old girl.</title>
        <authorList>
            <person name="Zhang D.-F."/>
            <person name="Cui X.-W."/>
        </authorList>
    </citation>
    <scope>NUCLEOTIDE SEQUENCE [LARGE SCALE GENOMIC DNA]</scope>
    <source>
        <strain evidence="7 8">HHU CXW</strain>
    </source>
</reference>
<dbReference type="PROSITE" id="PS50249">
    <property type="entry name" value="MPN"/>
    <property type="match status" value="1"/>
</dbReference>
<keyword evidence="8" id="KW-1185">Reference proteome</keyword>
<sequence>MSDCACRQTFDMPAPFHALTDADREVAMLLYLDASLAKVGARHFTSNRAESVAASIRLIVTDVLALDARAVLLAHNHPRGDPRPSRQDVHYTRRLFATLDAIGVRLLDHYVIAPGGWMSFQREGLL</sequence>
<feature type="domain" description="MPN" evidence="6">
    <location>
        <begin position="2"/>
        <end position="126"/>
    </location>
</feature>
<organism evidence="7 8">
    <name type="scientific">Sphingomonas hominis</name>
    <dbReference type="NCBI Taxonomy" id="2741495"/>
    <lineage>
        <taxon>Bacteria</taxon>
        <taxon>Pseudomonadati</taxon>
        <taxon>Pseudomonadota</taxon>
        <taxon>Alphaproteobacteria</taxon>
        <taxon>Sphingomonadales</taxon>
        <taxon>Sphingomonadaceae</taxon>
        <taxon>Sphingomonas</taxon>
    </lineage>
</organism>
<dbReference type="Pfam" id="PF04002">
    <property type="entry name" value="RadC"/>
    <property type="match status" value="1"/>
</dbReference>
<accession>A0ABX2JC05</accession>
<evidence type="ECO:0000259" key="6">
    <source>
        <dbReference type="PROSITE" id="PS50249"/>
    </source>
</evidence>
<name>A0ABX2JC05_9SPHN</name>
<dbReference type="Gene3D" id="3.40.140.10">
    <property type="entry name" value="Cytidine Deaminase, domain 2"/>
    <property type="match status" value="1"/>
</dbReference>
<keyword evidence="2" id="KW-0479">Metal-binding</keyword>
<dbReference type="InterPro" id="IPR037518">
    <property type="entry name" value="MPN"/>
</dbReference>
<dbReference type="EMBL" id="JABULH010000001">
    <property type="protein sequence ID" value="NTS63738.1"/>
    <property type="molecule type" value="Genomic_DNA"/>
</dbReference>
<evidence type="ECO:0000256" key="5">
    <source>
        <dbReference type="ARBA" id="ARBA00023049"/>
    </source>
</evidence>
<evidence type="ECO:0000256" key="4">
    <source>
        <dbReference type="ARBA" id="ARBA00022833"/>
    </source>
</evidence>
<keyword evidence="4" id="KW-0862">Zinc</keyword>
<comment type="caution">
    <text evidence="7">The sequence shown here is derived from an EMBL/GenBank/DDBJ whole genome shotgun (WGS) entry which is preliminary data.</text>
</comment>
<proteinExistence type="predicted"/>
<dbReference type="SUPFAM" id="SSF102712">
    <property type="entry name" value="JAB1/MPN domain"/>
    <property type="match status" value="1"/>
</dbReference>
<evidence type="ECO:0000256" key="1">
    <source>
        <dbReference type="ARBA" id="ARBA00022670"/>
    </source>
</evidence>
<dbReference type="PANTHER" id="PTHR30471">
    <property type="entry name" value="DNA REPAIR PROTEIN RADC"/>
    <property type="match status" value="1"/>
</dbReference>
<evidence type="ECO:0000256" key="2">
    <source>
        <dbReference type="ARBA" id="ARBA00022723"/>
    </source>
</evidence>
<keyword evidence="3" id="KW-0378">Hydrolase</keyword>
<evidence type="ECO:0000313" key="7">
    <source>
        <dbReference type="EMBL" id="NTS63738.1"/>
    </source>
</evidence>
<dbReference type="InterPro" id="IPR001405">
    <property type="entry name" value="UPF0758"/>
</dbReference>
<dbReference type="RefSeq" id="WP_174191844.1">
    <property type="nucleotide sequence ID" value="NZ_JABULH010000001.1"/>
</dbReference>
<dbReference type="PANTHER" id="PTHR30471:SF3">
    <property type="entry name" value="UPF0758 PROTEIN YEES-RELATED"/>
    <property type="match status" value="1"/>
</dbReference>
<keyword evidence="1" id="KW-0645">Protease</keyword>
<gene>
    <name evidence="7" type="ORF">HRV97_01015</name>
</gene>
<dbReference type="InterPro" id="IPR025657">
    <property type="entry name" value="RadC_JAB"/>
</dbReference>
<evidence type="ECO:0000256" key="3">
    <source>
        <dbReference type="ARBA" id="ARBA00022801"/>
    </source>
</evidence>
<evidence type="ECO:0000313" key="8">
    <source>
        <dbReference type="Proteomes" id="UP000621447"/>
    </source>
</evidence>